<protein>
    <submittedName>
        <fullName evidence="2">Iron ABC transporter substrate-binding protein</fullName>
    </submittedName>
</protein>
<organism evidence="2 5">
    <name type="scientific">Ureaplasma urealyticum</name>
    <name type="common">Ureaplasma urealyticum biotype 2</name>
    <dbReference type="NCBI Taxonomy" id="2130"/>
    <lineage>
        <taxon>Bacteria</taxon>
        <taxon>Bacillati</taxon>
        <taxon>Mycoplasmatota</taxon>
        <taxon>Mycoplasmoidales</taxon>
        <taxon>Mycoplasmoidaceae</taxon>
        <taxon>Ureaplasma</taxon>
    </lineage>
</organism>
<accession>A0AAP9D744</accession>
<evidence type="ECO:0000313" key="5">
    <source>
        <dbReference type="Proteomes" id="UP000318231"/>
    </source>
</evidence>
<evidence type="ECO:0000313" key="1">
    <source>
        <dbReference type="EMBL" id="MCF1348706.1"/>
    </source>
</evidence>
<reference evidence="2 5" key="2">
    <citation type="submission" date="2019-07" db="EMBL/GenBank/DDBJ databases">
        <title>Comparative genomics of three clinical Ureaplasma species: analysis of their core genomes and virulence factors.</title>
        <authorList>
            <person name="Yang T."/>
            <person name="Zhang Y."/>
            <person name="Li X."/>
            <person name="Kong Y."/>
            <person name="Yu H."/>
            <person name="Ruan Z."/>
            <person name="Xie X."/>
            <person name="Zhang J."/>
        </authorList>
    </citation>
    <scope>NUCLEOTIDE SEQUENCE [LARGE SCALE GENOMIC DNA]</scope>
    <source>
        <strain evidence="2 5">132</strain>
    </source>
</reference>
<dbReference type="RefSeq" id="WP_004026171.1">
    <property type="nucleotide sequence ID" value="NZ_CP041200.1"/>
</dbReference>
<sequence>MKISFKCKLISVISIIGLSIIFATLTSCANLKQPRLYNSNWLVENANWKRNNFFRNPYKIHLEFARQLDDVLNFNELKKRLPKPMQNVKSFTEWSQKITQLIKDDVNNVAMLEGIQKMRKRKATVLVLENRDELVNNKENYNKFSILTPPDLPLIYSNPFTEVPGLGLNFPEPINEDVKDVIDRYQSIGHSALRTNPLESVLKQISSFYKTADYVFYMYDSNLFTSNKYKNNYRNRHQLFKKITSHKDFYPHKLLRNRYSKIIFIDRSLFWWGSFAMVGQSLIIKELLRIFASKEFSKIKWNYKPFDKSELINLFDHKPSIQERNSIIKSHYINENTTLDYGYKIVGTWADSIDHLISFGLKPDAIVDYASFNNISLKTQGFSNYLKKFVDYDKLEKTYKTPNDSEKSEFINKDFAIYAGAAYLLNSINKLIVIKNAGSWAIGTTQGINDPKTQFKTRINIAKSNL</sequence>
<dbReference type="GeneID" id="93848516"/>
<dbReference type="Proteomes" id="UP001201240">
    <property type="component" value="Unassembled WGS sequence"/>
</dbReference>
<evidence type="ECO:0000313" key="6">
    <source>
        <dbReference type="Proteomes" id="UP001201240"/>
    </source>
</evidence>
<dbReference type="AlphaFoldDB" id="A0AAP9D744"/>
<dbReference type="EMBL" id="QOKT01000001">
    <property type="protein sequence ID" value="RCJ01899.1"/>
    <property type="molecule type" value="Genomic_DNA"/>
</dbReference>
<evidence type="ECO:0000313" key="4">
    <source>
        <dbReference type="Proteomes" id="UP000253077"/>
    </source>
</evidence>
<reference evidence="3 4" key="1">
    <citation type="submission" date="2018-07" db="EMBL/GenBank/DDBJ databases">
        <title>Ureaplasma urealyticum 1000 the multidrug-resistant clinical isolate obtained from scrapings of the urogenital tract of a woman with inflammatory diseases of the reproductive organs.</title>
        <authorList>
            <person name="Kolesnikova E.A."/>
            <person name="Alekseeva A.E."/>
            <person name="Brusnigina N.F."/>
            <person name="Makhova M.A."/>
        </authorList>
    </citation>
    <scope>NUCLEOTIDE SEQUENCE [LARGE SCALE GENOMIC DNA]</scope>
    <source>
        <strain evidence="3 4">1000</strain>
    </source>
</reference>
<dbReference type="EMBL" id="JAJBIS010000001">
    <property type="protein sequence ID" value="MCF1348706.1"/>
    <property type="molecule type" value="Genomic_DNA"/>
</dbReference>
<proteinExistence type="predicted"/>
<dbReference type="EMBL" id="CP041200">
    <property type="protein sequence ID" value="QDI64616.1"/>
    <property type="molecule type" value="Genomic_DNA"/>
</dbReference>
<reference evidence="1 6" key="3">
    <citation type="submission" date="2021-10" db="EMBL/GenBank/DDBJ databases">
        <title>Sequencing the mobilome of antimicrobial resistant bacterial isolates spanning a range of GC content: The potential of a sustainable low cost, low infrastructure approach for surveillance with Oxford Nanopore sequencing.</title>
        <authorList>
            <person name="Sands K."/>
        </authorList>
    </citation>
    <scope>NUCLEOTIDE SEQUENCE [LARGE SCALE GENOMIC DNA]</scope>
    <source>
        <strain evidence="1 6">MIN-202</strain>
    </source>
</reference>
<evidence type="ECO:0000313" key="3">
    <source>
        <dbReference type="EMBL" id="RCJ01899.1"/>
    </source>
</evidence>
<gene>
    <name evidence="3" type="ORF">DSQ42_00120</name>
    <name evidence="2" type="ORF">FJM05_00120</name>
    <name evidence="1" type="ORF">LH652_00120</name>
</gene>
<evidence type="ECO:0000313" key="2">
    <source>
        <dbReference type="EMBL" id="QDI64616.1"/>
    </source>
</evidence>
<dbReference type="Proteomes" id="UP000253077">
    <property type="component" value="Unassembled WGS sequence"/>
</dbReference>
<dbReference type="PROSITE" id="PS51257">
    <property type="entry name" value="PROKAR_LIPOPROTEIN"/>
    <property type="match status" value="1"/>
</dbReference>
<dbReference type="Proteomes" id="UP000318231">
    <property type="component" value="Chromosome"/>
</dbReference>
<name>A0AAP9D744_UREUR</name>